<evidence type="ECO:0008006" key="4">
    <source>
        <dbReference type="Google" id="ProtNLM"/>
    </source>
</evidence>
<gene>
    <name evidence="2" type="ORF">AOCH_004299</name>
</gene>
<dbReference type="Proteomes" id="UP000034947">
    <property type="component" value="Unassembled WGS sequence"/>
</dbReference>
<feature type="chain" id="PRO_5002528589" description="NodB homology domain-containing protein" evidence="1">
    <location>
        <begin position="25"/>
        <end position="472"/>
    </location>
</feature>
<organism evidence="2 3">
    <name type="scientific">Aspergillus ochraceoroseus</name>
    <dbReference type="NCBI Taxonomy" id="138278"/>
    <lineage>
        <taxon>Eukaryota</taxon>
        <taxon>Fungi</taxon>
        <taxon>Dikarya</taxon>
        <taxon>Ascomycota</taxon>
        <taxon>Pezizomycotina</taxon>
        <taxon>Eurotiomycetes</taxon>
        <taxon>Eurotiomycetidae</taxon>
        <taxon>Eurotiales</taxon>
        <taxon>Aspergillaceae</taxon>
        <taxon>Aspergillus</taxon>
        <taxon>Aspergillus subgen. Nidulantes</taxon>
    </lineage>
</organism>
<keyword evidence="1" id="KW-0732">Signal</keyword>
<dbReference type="OrthoDB" id="4243133at2759"/>
<reference evidence="2 3" key="1">
    <citation type="submission" date="2015-02" db="EMBL/GenBank/DDBJ databases">
        <title>Draft Genome Sequences of Two Closely-Related Aflatoxigenic Aspergillus Species Obtained from the Cote d'Ivoire.</title>
        <authorList>
            <person name="Moore G.G."/>
            <person name="Beltz S.B."/>
            <person name="Mack B.M."/>
        </authorList>
    </citation>
    <scope>NUCLEOTIDE SEQUENCE [LARGE SCALE GENOMIC DNA]</scope>
    <source>
        <strain evidence="2 3">SRRC1432</strain>
    </source>
</reference>
<dbReference type="AlphaFoldDB" id="A0A0F8TZL5"/>
<dbReference type="EMBL" id="JYKN01003343">
    <property type="protein sequence ID" value="KKK12939.1"/>
    <property type="molecule type" value="Genomic_DNA"/>
</dbReference>
<proteinExistence type="predicted"/>
<accession>A0A0F8TZL5</accession>
<dbReference type="VEuPathDB" id="FungiDB:P175DRAFT_0500962"/>
<name>A0A0F8TZL5_9EURO</name>
<keyword evidence="3" id="KW-1185">Reference proteome</keyword>
<evidence type="ECO:0000256" key="1">
    <source>
        <dbReference type="SAM" id="SignalP"/>
    </source>
</evidence>
<sequence>MLFRGSWLIIGLPFVLIHVLCVDATTDIQPIAIDFGYEVVTAVYAHSTDNFTEIALLPFPRDEPYNRNLFRLRTEFLQTDPFHTMLRSKKPRTKYTAAVQSVVQRVSWYLPFLENPTIQNAWVVRRAVTGAQFVWAVAMDIIDPRLEPKLESLTLENVTAVFEETIHQVKAIALEKHGIEVGYAFFSVPEFFNKTLVNAVADAGWRAGVHTYNTASSRTVMATTAHTSDPKINADVRYFVIDQGWFHCDFRTTYQGADDRAGNGIKEHYLPIDMFSSFHIDQALTDQLVESSKALQLQVALGKRKTNLWGTVKSARLQIRNNLEVEFLGEKVDGGRHFDEYPLDLKGSGFDSIDGLLLTWDAVQAAEKRFVDSLARHIADYLILMRKSRDYKALEDDPTLERVDKVVILTDCMDGQLVKRAVQQALGNDIEIIGGSIHDIFLSAYGAARRALLLKNSQTSTKPKRKSEHSEL</sequence>
<evidence type="ECO:0000313" key="2">
    <source>
        <dbReference type="EMBL" id="KKK12939.1"/>
    </source>
</evidence>
<evidence type="ECO:0000313" key="3">
    <source>
        <dbReference type="Proteomes" id="UP000034947"/>
    </source>
</evidence>
<protein>
    <recommendedName>
        <fullName evidence="4">NodB homology domain-containing protein</fullName>
    </recommendedName>
</protein>
<feature type="signal peptide" evidence="1">
    <location>
        <begin position="1"/>
        <end position="24"/>
    </location>
</feature>
<comment type="caution">
    <text evidence="2">The sequence shown here is derived from an EMBL/GenBank/DDBJ whole genome shotgun (WGS) entry which is preliminary data.</text>
</comment>